<keyword evidence="3" id="KW-1185">Reference proteome</keyword>
<protein>
    <submittedName>
        <fullName evidence="2">Uncharacterized protein</fullName>
    </submittedName>
</protein>
<evidence type="ECO:0000256" key="1">
    <source>
        <dbReference type="SAM" id="MobiDB-lite"/>
    </source>
</evidence>
<evidence type="ECO:0000313" key="3">
    <source>
        <dbReference type="Proteomes" id="UP001059596"/>
    </source>
</evidence>
<evidence type="ECO:0000313" key="2">
    <source>
        <dbReference type="EMBL" id="KAI8033919.1"/>
    </source>
</evidence>
<comment type="caution">
    <text evidence="2">The sequence shown here is derived from an EMBL/GenBank/DDBJ whole genome shotgun (WGS) entry which is preliminary data.</text>
</comment>
<organism evidence="2 3">
    <name type="scientific">Drosophila gunungcola</name>
    <name type="common">fruit fly</name>
    <dbReference type="NCBI Taxonomy" id="103775"/>
    <lineage>
        <taxon>Eukaryota</taxon>
        <taxon>Metazoa</taxon>
        <taxon>Ecdysozoa</taxon>
        <taxon>Arthropoda</taxon>
        <taxon>Hexapoda</taxon>
        <taxon>Insecta</taxon>
        <taxon>Pterygota</taxon>
        <taxon>Neoptera</taxon>
        <taxon>Endopterygota</taxon>
        <taxon>Diptera</taxon>
        <taxon>Brachycera</taxon>
        <taxon>Muscomorpha</taxon>
        <taxon>Ephydroidea</taxon>
        <taxon>Drosophilidae</taxon>
        <taxon>Drosophila</taxon>
        <taxon>Sophophora</taxon>
    </lineage>
</organism>
<dbReference type="AlphaFoldDB" id="A0A9Q0BJP3"/>
<dbReference type="EMBL" id="JAMKOV010000091">
    <property type="protein sequence ID" value="KAI8033919.1"/>
    <property type="molecule type" value="Genomic_DNA"/>
</dbReference>
<gene>
    <name evidence="2" type="ORF">M5D96_013321</name>
</gene>
<accession>A0A9Q0BJP3</accession>
<name>A0A9Q0BJP3_9MUSC</name>
<reference evidence="2" key="1">
    <citation type="journal article" date="2023" name="Genome Biol. Evol.">
        <title>Long-read-based Genome Assembly of Drosophila gunungcola Reveals Fewer Chemosensory Genes in Flower-breeding Species.</title>
        <authorList>
            <person name="Negi A."/>
            <person name="Liao B.Y."/>
            <person name="Yeh S.D."/>
        </authorList>
    </citation>
    <scope>NUCLEOTIDE SEQUENCE</scope>
    <source>
        <strain evidence="2">Sukarami</strain>
    </source>
</reference>
<feature type="region of interest" description="Disordered" evidence="1">
    <location>
        <begin position="50"/>
        <end position="69"/>
    </location>
</feature>
<proteinExistence type="predicted"/>
<feature type="compositionally biased region" description="Polar residues" evidence="1">
    <location>
        <begin position="56"/>
        <end position="69"/>
    </location>
</feature>
<sequence>MQWHVYIQQLSHDCRLFPLHKARVRRSGKREGERNIIIKKKLEKKSCQTWPKHENCNGQRNTKLATPRN</sequence>
<dbReference type="Proteomes" id="UP001059596">
    <property type="component" value="Unassembled WGS sequence"/>
</dbReference>